<proteinExistence type="inferred from homology"/>
<dbReference type="EMBL" id="JAJUBC010000017">
    <property type="protein sequence ID" value="MDD1794463.1"/>
    <property type="molecule type" value="Genomic_DNA"/>
</dbReference>
<dbReference type="InterPro" id="IPR011042">
    <property type="entry name" value="6-blade_b-propeller_TolB-like"/>
</dbReference>
<dbReference type="Gene3D" id="2.120.10.30">
    <property type="entry name" value="TolB, C-terminal domain"/>
    <property type="match status" value="1"/>
</dbReference>
<feature type="domain" description="SMP-30/Gluconolactonase/LRE-like region" evidence="2">
    <location>
        <begin position="15"/>
        <end position="255"/>
    </location>
</feature>
<gene>
    <name evidence="3" type="ORF">LRP50_15115</name>
</gene>
<sequence length="290" mass="31910">MKVAELLLDCNNDHGEGVFWDHRDGKVRWTDMFASKIWSYDPKTQLHQVQDMPSPVCCFAPRAQGGFVVAFNDRISLFDLQHGELECLHWFEPSNPHSRLNDGKVDREGNFVVGGMNEGTFEADSSVIHLSKNHKVTTLIENVACANGICFHPDDNRMYFADTPNGEIIEYQYDAKKAIATTTRTLMRFDAEPGLPDGSCVDSDGGVWNAEWDGGRVVRISPEGVIDRVIEIPVDKPTCCAFGGEHLDTLYITTSKGGAPQDAVASEHGIGGLFSVKPGFQGVIDQLYGG</sequence>
<dbReference type="RefSeq" id="WP_274165291.1">
    <property type="nucleotide sequence ID" value="NZ_JAJUBC010000017.1"/>
</dbReference>
<dbReference type="PANTHER" id="PTHR10907">
    <property type="entry name" value="REGUCALCIN"/>
    <property type="match status" value="1"/>
</dbReference>
<dbReference type="Proteomes" id="UP001149400">
    <property type="component" value="Unassembled WGS sequence"/>
</dbReference>
<keyword evidence="4" id="KW-1185">Reference proteome</keyword>
<dbReference type="PRINTS" id="PR01790">
    <property type="entry name" value="SMP30FAMILY"/>
</dbReference>
<evidence type="ECO:0000313" key="3">
    <source>
        <dbReference type="EMBL" id="MDD1794463.1"/>
    </source>
</evidence>
<dbReference type="SUPFAM" id="SSF63829">
    <property type="entry name" value="Calcium-dependent phosphotriesterase"/>
    <property type="match status" value="1"/>
</dbReference>
<evidence type="ECO:0000256" key="1">
    <source>
        <dbReference type="ARBA" id="ARBA00008853"/>
    </source>
</evidence>
<dbReference type="Pfam" id="PF08450">
    <property type="entry name" value="SGL"/>
    <property type="match status" value="1"/>
</dbReference>
<accession>A0ABT5R2H1</accession>
<name>A0ABT5R2H1_9GAMM</name>
<comment type="similarity">
    <text evidence="1">Belongs to the SMP-30/CGR1 family.</text>
</comment>
<evidence type="ECO:0000313" key="4">
    <source>
        <dbReference type="Proteomes" id="UP001149400"/>
    </source>
</evidence>
<dbReference type="PANTHER" id="PTHR10907:SF47">
    <property type="entry name" value="REGUCALCIN"/>
    <property type="match status" value="1"/>
</dbReference>
<comment type="caution">
    <text evidence="3">The sequence shown here is derived from an EMBL/GenBank/DDBJ whole genome shotgun (WGS) entry which is preliminary data.</text>
</comment>
<dbReference type="InterPro" id="IPR005511">
    <property type="entry name" value="SMP-30"/>
</dbReference>
<dbReference type="InterPro" id="IPR013658">
    <property type="entry name" value="SGL"/>
</dbReference>
<evidence type="ECO:0000259" key="2">
    <source>
        <dbReference type="Pfam" id="PF08450"/>
    </source>
</evidence>
<reference evidence="3" key="1">
    <citation type="submission" date="2021-12" db="EMBL/GenBank/DDBJ databases">
        <title>Enterovibrio ZSDZ35 sp. nov. and Enterovibrio ZSDZ42 sp. nov., isolated from coastal seawater in Qingdao.</title>
        <authorList>
            <person name="Zhang P."/>
        </authorList>
    </citation>
    <scope>NUCLEOTIDE SEQUENCE</scope>
    <source>
        <strain evidence="3">ZSDZ42</strain>
    </source>
</reference>
<organism evidence="3 4">
    <name type="scientific">Enterovibrio gelatinilyticus</name>
    <dbReference type="NCBI Taxonomy" id="2899819"/>
    <lineage>
        <taxon>Bacteria</taxon>
        <taxon>Pseudomonadati</taxon>
        <taxon>Pseudomonadota</taxon>
        <taxon>Gammaproteobacteria</taxon>
        <taxon>Vibrionales</taxon>
        <taxon>Vibrionaceae</taxon>
        <taxon>Enterovibrio</taxon>
    </lineage>
</organism>
<protein>
    <submittedName>
        <fullName evidence="3">SMP-30/gluconolactonase/LRE family protein</fullName>
    </submittedName>
</protein>